<dbReference type="InterPro" id="IPR003360">
    <property type="entry name" value="US22-like"/>
</dbReference>
<evidence type="ECO:0000256" key="1">
    <source>
        <dbReference type="SAM" id="MobiDB-lite"/>
    </source>
</evidence>
<reference evidence="2 3" key="1">
    <citation type="journal article" date="1996" name="J. Gen. Virol.">
        <title>Cloning and sequence analysis of the genes encoding DNA polymerase, glycoprotein B, ICP18.5 and major DNA-binding protein of rat cytomegalovirus.</title>
        <authorList>
            <person name="Beuken E."/>
            <person name="Slobbe R."/>
            <person name="Bruggeman C.A."/>
            <person name="Vink C."/>
        </authorList>
    </citation>
    <scope>NUCLEOTIDE SEQUENCE [LARGE SCALE GENOMIC DNA]</scope>
    <source>
        <strain evidence="2 3">Maastricht</strain>
    </source>
</reference>
<feature type="region of interest" description="Disordered" evidence="1">
    <location>
        <begin position="106"/>
        <end position="165"/>
    </location>
</feature>
<organism evidence="2 3">
    <name type="scientific">Rat cytomegalovirus (strain Maastricht)</name>
    <dbReference type="NCBI Taxonomy" id="79700"/>
    <lineage>
        <taxon>Viruses</taxon>
        <taxon>Duplodnaviria</taxon>
        <taxon>Heunggongvirae</taxon>
        <taxon>Peploviricota</taxon>
        <taxon>Herviviricetes</taxon>
        <taxon>Herpesvirales</taxon>
        <taxon>Orthoherpesviridae</taxon>
        <taxon>Betaherpesvirinae</taxon>
        <taxon>Muromegalovirus</taxon>
        <taxon>Muromegalovirus muridbeta2</taxon>
        <taxon>Murid betaherpesvirus 2</taxon>
    </lineage>
</organism>
<reference evidence="2 3" key="10">
    <citation type="journal article" date="2000" name="Virus Res.">
        <title>Rat cytomegalovirus R89 is a highly conserved gene which expresses a spliced transcript.</title>
        <authorList>
            <person name="Gruijthuijsen Y.K."/>
            <person name="Beuken E."/>
            <person name="Bruggeman C.A."/>
            <person name="Vink C."/>
        </authorList>
    </citation>
    <scope>NUCLEOTIDE SEQUENCE [LARGE SCALE GENOMIC DNA]</scope>
    <source>
        <strain evidence="2 3">Maastricht</strain>
    </source>
</reference>
<reference evidence="2 3" key="4">
    <citation type="journal article" date="1998" name="J. Virol.">
        <title>The R33 G protein-coupled receptor gene of rat cytomegalovirus plays an essential role in the pathogenesis of viral infection.</title>
        <authorList>
            <person name="Beisser P.S."/>
            <person name="Vink C."/>
            <person name="Van Dam J.G."/>
            <person name="Grauls G."/>
            <person name="Vanherle S.J."/>
            <person name="Bruggeman C.A."/>
        </authorList>
    </citation>
    <scope>NUCLEOTIDE SEQUENCE [LARGE SCALE GENOMIC DNA]</scope>
    <source>
        <strain evidence="2 3">Maastricht</strain>
    </source>
</reference>
<dbReference type="EMBL" id="AF232689">
    <property type="protein sequence ID" value="AAF99141.1"/>
    <property type="molecule type" value="Genomic_DNA"/>
</dbReference>
<reference evidence="2 3" key="9">
    <citation type="journal article" date="2000" name="J. Virol.">
        <title>Complete DNA sequence of the rat cytomegalovirus genome.</title>
        <authorList>
            <person name="Vink C."/>
            <person name="Beuken E."/>
            <person name="Bruggeman C.A."/>
        </authorList>
    </citation>
    <scope>NUCLEOTIDE SEQUENCE [LARGE SCALE GENOMIC DNA]</scope>
    <source>
        <strain evidence="2 3">Maastricht</strain>
    </source>
</reference>
<reference evidence="2 3" key="7">
    <citation type="journal article" date="1999" name="J. Virol.">
        <title>Deletion of the R78 G protein-coupled receptor gene from rat cytomegalovirus results in an attenuated, syncytium-inducing mutant strain.</title>
        <authorList>
            <person name="Beisser P.S."/>
            <person name="Grauls G."/>
            <person name="Bruggeman C.A."/>
            <person name="Vink C."/>
        </authorList>
    </citation>
    <scope>NUCLEOTIDE SEQUENCE [LARGE SCALE GENOMIC DNA]</scope>
    <source>
        <strain evidence="2 3">Maastricht</strain>
    </source>
</reference>
<name>Q9DWE8_RCMVM</name>
<evidence type="ECO:0000313" key="3">
    <source>
        <dbReference type="Proteomes" id="UP000008288"/>
    </source>
</evidence>
<keyword evidence="3" id="KW-1185">Reference proteome</keyword>
<evidence type="ECO:0000313" key="2">
    <source>
        <dbReference type="EMBL" id="AAF99141.1"/>
    </source>
</evidence>
<gene>
    <name evidence="2" type="primary">R43</name>
</gene>
<organismHost>
    <name type="scientific">Rattus</name>
    <name type="common">rats</name>
    <dbReference type="NCBI Taxonomy" id="10114"/>
</organismHost>
<dbReference type="RefSeq" id="NP_064148.1">
    <property type="nucleotide sequence ID" value="NC_002512.2"/>
</dbReference>
<dbReference type="Proteomes" id="UP000008288">
    <property type="component" value="Segment"/>
</dbReference>
<protein>
    <submittedName>
        <fullName evidence="2">PR43</fullName>
    </submittedName>
</protein>
<dbReference type="KEGG" id="vg:940396"/>
<reference evidence="2 3" key="2">
    <citation type="journal article" date="1996" name="J. Virol.">
        <title>Structure of the rat cytomegalovirus genome termini.</title>
        <authorList>
            <person name="Vink C."/>
            <person name="Beuken E."/>
            <person name="Bruggeman C.A."/>
        </authorList>
    </citation>
    <scope>NUCLEOTIDE SEQUENCE [LARGE SCALE GENOMIC DNA]</scope>
    <source>
        <strain evidence="2 3">Maastricht</strain>
    </source>
</reference>
<dbReference type="GeneID" id="940396"/>
<dbReference type="OrthoDB" id="8951at10239"/>
<proteinExistence type="predicted"/>
<dbReference type="Pfam" id="PF02393">
    <property type="entry name" value="US22"/>
    <property type="match status" value="1"/>
</dbReference>
<feature type="region of interest" description="Disordered" evidence="1">
    <location>
        <begin position="488"/>
        <end position="520"/>
    </location>
</feature>
<reference evidence="2 3" key="8">
    <citation type="journal article" date="2000" name="J. Virol.">
        <title>The r144 major histocompatibility complex class I-like gene of rat cytomegalovirus is dispensable for both acute and long-term infection in the immunocompromised host.</title>
        <authorList>
            <person name="Beisser P.S."/>
            <person name="Kloover J.S."/>
            <person name="Grauls G.E."/>
            <person name="Blok M.J."/>
            <person name="Bruggeman C.A."/>
            <person name="Vink C."/>
        </authorList>
    </citation>
    <scope>NUCLEOTIDE SEQUENCE [LARGE SCALE GENOMIC DNA]</scope>
    <source>
        <strain evidence="2 3">Maastricht</strain>
    </source>
</reference>
<reference evidence="2 3" key="6">
    <citation type="journal article" date="1999" name="J. Gen. Virol.">
        <title>The rat cytomegalovirus R32 gene encodes a virion-associated protein that elicits a strong humoral immune response in infected rats.</title>
        <authorList>
            <person name="Beuken E."/>
            <person name="Grauls G."/>
            <person name="Bruggeman C.A."/>
            <person name="Vink C."/>
        </authorList>
    </citation>
    <scope>NUCLEOTIDE SEQUENCE [LARGE SCALE GENOMIC DNA]</scope>
    <source>
        <strain evidence="2 3">Maastricht</strain>
    </source>
</reference>
<reference evidence="2 3" key="3">
    <citation type="journal article" date="1997" name="J. Gen. Virol.">
        <title>Cloning and functional characterization of the origin of lytic-phase DNA replication of rat cytomegalovirus.</title>
        <authorList>
            <person name="Vink C."/>
            <person name="Beuken E."/>
            <person name="Bruggeman C.A."/>
        </authorList>
    </citation>
    <scope>NUCLEOTIDE SEQUENCE [LARGE SCALE GENOMIC DNA]</scope>
    <source>
        <strain evidence="2 3">Maastricht</strain>
    </source>
</reference>
<reference evidence="2 3" key="5">
    <citation type="journal article" date="1998" name="Virology">
        <title>The Maastricht strain and England strain of rat cytomegalovirus represent different betaherpesvirus species rather than strains.</title>
        <authorList>
            <person name="Beisser P.S."/>
            <person name="Kaptein S.J."/>
            <person name="Beuken E."/>
            <person name="Bruggeman C.A."/>
            <person name="Vink C."/>
        </authorList>
    </citation>
    <scope>NUCLEOTIDE SEQUENCE [LARGE SCALE GENOMIC DNA]</scope>
    <source>
        <strain evidence="2 3">Maastricht</strain>
    </source>
</reference>
<feature type="compositionally biased region" description="Basic residues" evidence="1">
    <location>
        <begin position="490"/>
        <end position="508"/>
    </location>
</feature>
<accession>Q9DWE8</accession>
<sequence length="560" mass="61832">MATDYQLFVAREIGYTLAVTARWRRSGPGLAAVGVRGICWCDVCFRPGRRVLGTTFVRGRPHAIVAVGFVGTRRHRRRPYWYRRPSSSTSGGCRGGGEAGTGEEVFEAGDKIRPPAVRGSVSPIRGHETVESRPAGETSATSSRVGDGGDGGGEDGGEDGGSGLGGDCSPSVFPDLFELRDRVYRKVDLKLAAVEADMILCSDEVMFIHELAAAGQRARLRDLIRRFHGSCVLLAWPTGWVFTVVDPIRSPRLQKVGGAVVRDGHVCCDVNITPIGVVHDVGSEHTESEFPVILLGDDGFVYLYDDGGVGPVLYLLTKNGFAEFCRRGLRERAVTDRDVTSTPVDYGEEPFKSLLECRHSLDELVGARDRLLGTEAAVFHTDNVWTFLRISRLDDLGYGQEEFERWTVQSGHLRLEPMFTVKAYVDGVWVDSPVLISEAGTLFYVDRVNSRIRFLASDLYTFLVLGLVRYRSNSFYLRGAFPASRGEANRRKRDLTRQRNQTRAHAGARRGGPSGAVAEKTAYCPRGPRCLRGGARRTWTGRAWRWLCGKWGWMVGCCRG</sequence>